<keyword evidence="1" id="KW-0812">Transmembrane</keyword>
<feature type="transmembrane region" description="Helical" evidence="1">
    <location>
        <begin position="109"/>
        <end position="128"/>
    </location>
</feature>
<gene>
    <name evidence="2" type="ORF">PbB2_01275</name>
</gene>
<dbReference type="Pfam" id="PF14248">
    <property type="entry name" value="DUF4345"/>
    <property type="match status" value="1"/>
</dbReference>
<dbReference type="Proteomes" id="UP000245086">
    <property type="component" value="Unassembled WGS sequence"/>
</dbReference>
<keyword evidence="1" id="KW-0472">Membrane</keyword>
<evidence type="ECO:0000313" key="2">
    <source>
        <dbReference type="EMBL" id="GBF57607.1"/>
    </source>
</evidence>
<feature type="transmembrane region" description="Helical" evidence="1">
    <location>
        <begin position="51"/>
        <end position="71"/>
    </location>
</feature>
<reference evidence="2 3" key="1">
    <citation type="journal article" date="2018" name="Genome Announc.">
        <title>Draft Genome Sequence of "Candidatus Phycosocius bacilliformis," an Alphaproteobacterial Ectosymbiont of the Hydrocarbon-Producing Green Alga Botryococcus braunii.</title>
        <authorList>
            <person name="Tanabe Y."/>
            <person name="Yamaguchi H."/>
            <person name="Watanabe M.M."/>
        </authorList>
    </citation>
    <scope>NUCLEOTIDE SEQUENCE [LARGE SCALE GENOMIC DNA]</scope>
    <source>
        <strain evidence="2 3">BOTRYCO-2</strain>
    </source>
</reference>
<dbReference type="InterPro" id="IPR025597">
    <property type="entry name" value="DUF4345"/>
</dbReference>
<evidence type="ECO:0000256" key="1">
    <source>
        <dbReference type="SAM" id="Phobius"/>
    </source>
</evidence>
<dbReference type="AlphaFoldDB" id="A0A2P2E956"/>
<accession>A0A2P2E956</accession>
<organism evidence="2 3">
    <name type="scientific">Candidatus Phycosocius bacilliformis</name>
    <dbReference type="NCBI Taxonomy" id="1445552"/>
    <lineage>
        <taxon>Bacteria</taxon>
        <taxon>Pseudomonadati</taxon>
        <taxon>Pseudomonadota</taxon>
        <taxon>Alphaproteobacteria</taxon>
        <taxon>Caulobacterales</taxon>
        <taxon>Caulobacterales incertae sedis</taxon>
        <taxon>Candidatus Phycosocius</taxon>
    </lineage>
</organism>
<name>A0A2P2E956_9PROT</name>
<feature type="transmembrane region" description="Helical" evidence="1">
    <location>
        <begin position="77"/>
        <end position="97"/>
    </location>
</feature>
<evidence type="ECO:0000313" key="3">
    <source>
        <dbReference type="Proteomes" id="UP000245086"/>
    </source>
</evidence>
<keyword evidence="1" id="KW-1133">Transmembrane helix</keyword>
<feature type="transmembrane region" description="Helical" evidence="1">
    <location>
        <begin position="6"/>
        <end position="25"/>
    </location>
</feature>
<evidence type="ECO:0008006" key="4">
    <source>
        <dbReference type="Google" id="ProtNLM"/>
    </source>
</evidence>
<keyword evidence="3" id="KW-1185">Reference proteome</keyword>
<dbReference type="OrthoDB" id="9808658at2"/>
<dbReference type="RefSeq" id="WP_108984483.1">
    <property type="nucleotide sequence ID" value="NZ_BFBR01000003.1"/>
</dbReference>
<dbReference type="EMBL" id="BFBR01000003">
    <property type="protein sequence ID" value="GBF57607.1"/>
    <property type="molecule type" value="Genomic_DNA"/>
</dbReference>
<comment type="caution">
    <text evidence="2">The sequence shown here is derived from an EMBL/GenBank/DDBJ whole genome shotgun (WGS) entry which is preliminary data.</text>
</comment>
<sequence length="134" mass="14433">MDDIIYFISAGTLAFGVGLGIKGMFDPTWAGRLVRLQPENGQPEGYSEFRATFGGMFLGLHLSALICLALWREPVGVAACAILAAGWLFTALGRYLSFSLDSHTQHSHVVRSVAIEVIIGLAIAVWPITRVIAS</sequence>
<protein>
    <recommendedName>
        <fullName evidence="4">DUF4345 domain-containing protein</fullName>
    </recommendedName>
</protein>
<proteinExistence type="predicted"/>